<evidence type="ECO:0000313" key="7">
    <source>
        <dbReference type="EMBL" id="AJA90138.1"/>
    </source>
</evidence>
<protein>
    <recommendedName>
        <fullName evidence="6">NAD kinase</fullName>
        <ecNumber evidence="6">2.7.1.23</ecNumber>
    </recommendedName>
    <alternativeName>
        <fullName evidence="6">ATP-dependent NAD kinase</fullName>
    </alternativeName>
</protein>
<keyword evidence="6" id="KW-0067">ATP-binding</keyword>
<comment type="cofactor">
    <cofactor evidence="6">
        <name>a divalent metal cation</name>
        <dbReference type="ChEBI" id="CHEBI:60240"/>
    </cofactor>
</comment>
<dbReference type="GO" id="GO:0006741">
    <property type="term" value="P:NADP+ biosynthetic process"/>
    <property type="evidence" value="ECO:0007669"/>
    <property type="project" value="UniProtKB-UniRule"/>
</dbReference>
<dbReference type="SUPFAM" id="SSF111331">
    <property type="entry name" value="NAD kinase/diacylglycerol kinase-like"/>
    <property type="match status" value="1"/>
</dbReference>
<reference evidence="7 8" key="1">
    <citation type="journal article" date="2015" name="Genome Announc.">
        <title>Genome Sequence of Borrelia chilensis VA1, a South American Member of the Lyme Borreliosis Group.</title>
        <authorList>
            <person name="Huang W."/>
            <person name="Ojaimi C."/>
            <person name="Fallon J.T."/>
            <person name="Travisany D."/>
            <person name="Maass A."/>
            <person name="Ivanova L."/>
            <person name="Tomova A."/>
            <person name="Gonzalez-Acuna D."/>
            <person name="Godfrey H.P."/>
            <person name="Cabello F.C."/>
        </authorList>
    </citation>
    <scope>NUCLEOTIDE SEQUENCE [LARGE SCALE GENOMIC DNA]</scope>
    <source>
        <strain evidence="7 8">VA1</strain>
    </source>
</reference>
<dbReference type="Pfam" id="PF20143">
    <property type="entry name" value="NAD_kinase_C"/>
    <property type="match status" value="1"/>
</dbReference>
<dbReference type="PANTHER" id="PTHR20275:SF0">
    <property type="entry name" value="NAD KINASE"/>
    <property type="match status" value="1"/>
</dbReference>
<dbReference type="GO" id="GO:0005737">
    <property type="term" value="C:cytoplasm"/>
    <property type="evidence" value="ECO:0007669"/>
    <property type="project" value="UniProtKB-SubCell"/>
</dbReference>
<keyword evidence="1 6" id="KW-0808">Transferase</keyword>
<dbReference type="Pfam" id="PF01513">
    <property type="entry name" value="NAD_kinase"/>
    <property type="match status" value="1"/>
</dbReference>
<keyword evidence="6" id="KW-0963">Cytoplasm</keyword>
<proteinExistence type="inferred from homology"/>
<evidence type="ECO:0000256" key="3">
    <source>
        <dbReference type="ARBA" id="ARBA00022857"/>
    </source>
</evidence>
<dbReference type="GO" id="GO:0003951">
    <property type="term" value="F:NAD+ kinase activity"/>
    <property type="evidence" value="ECO:0007669"/>
    <property type="project" value="UniProtKB-UniRule"/>
</dbReference>
<evidence type="ECO:0000313" key="8">
    <source>
        <dbReference type="Proteomes" id="UP000030940"/>
    </source>
</evidence>
<feature type="binding site" evidence="6">
    <location>
        <begin position="61"/>
        <end position="62"/>
    </location>
    <ligand>
        <name>NAD(+)</name>
        <dbReference type="ChEBI" id="CHEBI:57540"/>
    </ligand>
</feature>
<comment type="subcellular location">
    <subcellularLocation>
        <location evidence="6">Cytoplasm</location>
    </subcellularLocation>
</comment>
<comment type="similarity">
    <text evidence="6">Belongs to the NAD kinase family.</text>
</comment>
<dbReference type="InterPro" id="IPR017437">
    <property type="entry name" value="ATP-NAD_kinase_PpnK-typ_C"/>
</dbReference>
<dbReference type="GO" id="GO:0046872">
    <property type="term" value="F:metal ion binding"/>
    <property type="evidence" value="ECO:0007669"/>
    <property type="project" value="UniProtKB-UniRule"/>
</dbReference>
<dbReference type="AlphaFoldDB" id="A0A0A7UXM2"/>
<dbReference type="HAMAP" id="MF_00361">
    <property type="entry name" value="NAD_kinase"/>
    <property type="match status" value="1"/>
</dbReference>
<dbReference type="KEGG" id="bchi:OY14_01535"/>
<dbReference type="GO" id="GO:0019674">
    <property type="term" value="P:NAD+ metabolic process"/>
    <property type="evidence" value="ECO:0007669"/>
    <property type="project" value="InterPro"/>
</dbReference>
<evidence type="ECO:0000256" key="5">
    <source>
        <dbReference type="ARBA" id="ARBA00047925"/>
    </source>
</evidence>
<dbReference type="InterPro" id="IPR002504">
    <property type="entry name" value="NADK"/>
</dbReference>
<keyword evidence="2 6" id="KW-0418">Kinase</keyword>
<dbReference type="EMBL" id="CP009910">
    <property type="protein sequence ID" value="AJA90138.1"/>
    <property type="molecule type" value="Genomic_DNA"/>
</dbReference>
<feature type="binding site" evidence="6">
    <location>
        <position position="168"/>
    </location>
    <ligand>
        <name>NAD(+)</name>
        <dbReference type="ChEBI" id="CHEBI:57540"/>
    </ligand>
</feature>
<dbReference type="InterPro" id="IPR016064">
    <property type="entry name" value="NAD/diacylglycerol_kinase_sf"/>
</dbReference>
<name>A0A0A7UXM2_9SPIR</name>
<feature type="binding site" evidence="6">
    <location>
        <position position="149"/>
    </location>
    <ligand>
        <name>NAD(+)</name>
        <dbReference type="ChEBI" id="CHEBI:57540"/>
    </ligand>
</feature>
<feature type="binding site" evidence="6">
    <location>
        <position position="166"/>
    </location>
    <ligand>
        <name>NAD(+)</name>
        <dbReference type="ChEBI" id="CHEBI:57540"/>
    </ligand>
</feature>
<dbReference type="Proteomes" id="UP000030940">
    <property type="component" value="Chromosome"/>
</dbReference>
<comment type="catalytic activity">
    <reaction evidence="5 6">
        <text>NAD(+) + ATP = ADP + NADP(+) + H(+)</text>
        <dbReference type="Rhea" id="RHEA:18629"/>
        <dbReference type="ChEBI" id="CHEBI:15378"/>
        <dbReference type="ChEBI" id="CHEBI:30616"/>
        <dbReference type="ChEBI" id="CHEBI:57540"/>
        <dbReference type="ChEBI" id="CHEBI:58349"/>
        <dbReference type="ChEBI" id="CHEBI:456216"/>
        <dbReference type="EC" id="2.7.1.23"/>
    </reaction>
</comment>
<organism evidence="7 8">
    <name type="scientific">Borreliella chilensis</name>
    <dbReference type="NCBI Taxonomy" id="1245910"/>
    <lineage>
        <taxon>Bacteria</taxon>
        <taxon>Pseudomonadati</taxon>
        <taxon>Spirochaetota</taxon>
        <taxon>Spirochaetia</taxon>
        <taxon>Spirochaetales</taxon>
        <taxon>Borreliaceae</taxon>
        <taxon>Borreliella</taxon>
    </lineage>
</organism>
<comment type="function">
    <text evidence="6">Involved in the regulation of the intracellular balance of NAD and NADP, and is a key enzyme in the biosynthesis of NADP. Catalyzes specifically the phosphorylation on 2'-hydroxyl of the adenosine moiety of NAD to yield NADP.</text>
</comment>
<feature type="active site" description="Proton acceptor" evidence="6">
    <location>
        <position position="61"/>
    </location>
</feature>
<dbReference type="Gene3D" id="2.60.200.30">
    <property type="entry name" value="Probable inorganic polyphosphate/atp-NAD kinase, domain 2"/>
    <property type="match status" value="1"/>
</dbReference>
<keyword evidence="8" id="KW-1185">Reference proteome</keyword>
<evidence type="ECO:0000256" key="1">
    <source>
        <dbReference type="ARBA" id="ARBA00022679"/>
    </source>
</evidence>
<dbReference type="InterPro" id="IPR017438">
    <property type="entry name" value="ATP-NAD_kinase_N"/>
</dbReference>
<dbReference type="PANTHER" id="PTHR20275">
    <property type="entry name" value="NAD KINASE"/>
    <property type="match status" value="1"/>
</dbReference>
<dbReference type="EC" id="2.7.1.23" evidence="6"/>
<sequence>MKNKILLCINTLKSGSSILGSDIKVYLETKYFVEVVLIDVSKPLVSFPRENFLFLITLGGDGTVLLAVNLLLENKNFNIPIISINMGKVGFLADIKIEDFKKVIDRFFNNSLVINKKFLLHVAVYQQGKDVISKYALNDIIIRSSVLNKMIYVDLKVNSESFLSYKSDGVIVSTPTGSTGYSFSAGGPILEADLEGFLLTPISPHSVYNRSFVFSKFSKLSLSFSKEYFVGSVSIFLDGINFGPFGVDVVFEFEISAQSLNFVSFCTDTFVKRLKNKLL</sequence>
<comment type="caution">
    <text evidence="6">Lacks conserved residue(s) required for the propagation of feature annotation.</text>
</comment>
<evidence type="ECO:0000256" key="6">
    <source>
        <dbReference type="HAMAP-Rule" id="MF_00361"/>
    </source>
</evidence>
<dbReference type="STRING" id="1245910.OY14_01535"/>
<dbReference type="HOGENOM" id="CLU_008831_0_0_12"/>
<keyword evidence="6" id="KW-0547">Nucleotide-binding</keyword>
<dbReference type="Gene3D" id="3.40.50.10330">
    <property type="entry name" value="Probable inorganic polyphosphate/atp-NAD kinase, domain 1"/>
    <property type="match status" value="1"/>
</dbReference>
<evidence type="ECO:0000256" key="2">
    <source>
        <dbReference type="ARBA" id="ARBA00022777"/>
    </source>
</evidence>
<dbReference type="GO" id="GO:0005524">
    <property type="term" value="F:ATP binding"/>
    <property type="evidence" value="ECO:0007669"/>
    <property type="project" value="UniProtKB-KW"/>
</dbReference>
<evidence type="ECO:0000256" key="4">
    <source>
        <dbReference type="ARBA" id="ARBA00023027"/>
    </source>
</evidence>
<keyword evidence="3 6" id="KW-0521">NADP</keyword>
<keyword evidence="4 6" id="KW-0520">NAD</keyword>
<gene>
    <name evidence="6" type="primary">nadK</name>
    <name evidence="7" type="ORF">OY14_01535</name>
</gene>
<feature type="binding site" evidence="6">
    <location>
        <begin position="179"/>
        <end position="184"/>
    </location>
    <ligand>
        <name>NAD(+)</name>
        <dbReference type="ChEBI" id="CHEBI:57540"/>
    </ligand>
</feature>
<feature type="binding site" evidence="6">
    <location>
        <begin position="138"/>
        <end position="139"/>
    </location>
    <ligand>
        <name>NAD(+)</name>
        <dbReference type="ChEBI" id="CHEBI:57540"/>
    </ligand>
</feature>
<accession>A0A0A7UXM2</accession>
<dbReference type="GO" id="GO:0051287">
    <property type="term" value="F:NAD binding"/>
    <property type="evidence" value="ECO:0007669"/>
    <property type="project" value="UniProtKB-ARBA"/>
</dbReference>